<dbReference type="InterPro" id="IPR059100">
    <property type="entry name" value="TSP3_bac"/>
</dbReference>
<dbReference type="InterPro" id="IPR018247">
    <property type="entry name" value="EF_Hand_1_Ca_BS"/>
</dbReference>
<evidence type="ECO:0000256" key="1">
    <source>
        <dbReference type="ARBA" id="ARBA00004613"/>
    </source>
</evidence>
<feature type="compositionally biased region" description="Gly residues" evidence="5">
    <location>
        <begin position="1133"/>
        <end position="1150"/>
    </location>
</feature>
<feature type="compositionally biased region" description="Basic and acidic residues" evidence="5">
    <location>
        <begin position="997"/>
        <end position="1016"/>
    </location>
</feature>
<feature type="region of interest" description="Disordered" evidence="5">
    <location>
        <begin position="1038"/>
        <end position="1076"/>
    </location>
</feature>
<accession>A0ABV7VUK9</accession>
<dbReference type="InterPro" id="IPR028974">
    <property type="entry name" value="TSP_type-3_rpt"/>
</dbReference>
<dbReference type="PROSITE" id="PS00018">
    <property type="entry name" value="EF_HAND_1"/>
    <property type="match status" value="1"/>
</dbReference>
<keyword evidence="7" id="KW-1185">Reference proteome</keyword>
<reference evidence="7" key="1">
    <citation type="journal article" date="2019" name="Int. J. Syst. Evol. Microbiol.">
        <title>The Global Catalogue of Microorganisms (GCM) 10K type strain sequencing project: providing services to taxonomists for standard genome sequencing and annotation.</title>
        <authorList>
            <consortium name="The Broad Institute Genomics Platform"/>
            <consortium name="The Broad Institute Genome Sequencing Center for Infectious Disease"/>
            <person name="Wu L."/>
            <person name="Ma J."/>
        </authorList>
    </citation>
    <scope>NUCLEOTIDE SEQUENCE [LARGE SCALE GENOMIC DNA]</scope>
    <source>
        <strain evidence="7">KCTC 42424</strain>
    </source>
</reference>
<dbReference type="Proteomes" id="UP001595722">
    <property type="component" value="Unassembled WGS sequence"/>
</dbReference>
<protein>
    <recommendedName>
        <fullName evidence="8">EF-hand domain-containing protein</fullName>
    </recommendedName>
</protein>
<evidence type="ECO:0000313" key="7">
    <source>
        <dbReference type="Proteomes" id="UP001595722"/>
    </source>
</evidence>
<feature type="compositionally biased region" description="Polar residues" evidence="5">
    <location>
        <begin position="985"/>
        <end position="996"/>
    </location>
</feature>
<dbReference type="EMBL" id="JBHRYB010000008">
    <property type="protein sequence ID" value="MFC3680421.1"/>
    <property type="molecule type" value="Genomic_DNA"/>
</dbReference>
<comment type="caution">
    <text evidence="6">The sequence shown here is derived from an EMBL/GenBank/DDBJ whole genome shotgun (WGS) entry which is preliminary data.</text>
</comment>
<feature type="region of interest" description="Disordered" evidence="5">
    <location>
        <begin position="1107"/>
        <end position="1150"/>
    </location>
</feature>
<dbReference type="PANTHER" id="PTHR37467:SF1">
    <property type="entry name" value="EXPORTED CALCIUM-BINDING GLYCOPROTEIN"/>
    <property type="match status" value="1"/>
</dbReference>
<feature type="compositionally biased region" description="Gly residues" evidence="5">
    <location>
        <begin position="1059"/>
        <end position="1076"/>
    </location>
</feature>
<comment type="subcellular location">
    <subcellularLocation>
        <location evidence="1">Secreted</location>
    </subcellularLocation>
</comment>
<sequence length="1249" mass="133636">MDYQIFKFYRLFILIWLTAVNLAGCGSGDSSDSDSGSDSPPSSEVKSWLLFDLEAFSGALRLENEDGSDFLTLSWDAGENQLKLVNRMADEIPLVDGQKVLLADISFDLDQAVLSQVPHGHFCSVASEREQYRVQCYTGKDAAQFCEATADSDEDGLNDCIETLNYGTNPWQADTDGDGKIDGDEVQDFDPGNAYDRNNPRIADMYQFEFSLASVPAITLYTEQAINNSNELSVQYSDSQSVNTSRDYATNLSKEVSRSDTHTVGASLSIEADISLTPSVSTTVESSYEYQSERSQTHGVSFEWSESQSQANETVYQQGQAISSSETNTLTGGKLAIAVRLENRSRTDYQVRNLSISAFFDDPVNGQREPIDTLQFADGSFNPIYLPAPGAGAVTTSGDLIFTVDLTAGQAQHILKNSERLSFEPVALDLIDSQGQSLLPKATLLDRTAVVEINYGESGNPGINKRIAINTGLESSVSLADVLNDILGIDYDYGKISWDLPSPIEFSETYSNITSIAGIRSNNNTGQYWVIAHNHNSPGGFNGRVTDIYSPFKEDVDLNTIRVSSEDKISFIYVSDRDKDGLSDETERELGTNPEVIDTDNDGLPDFLEVMGWFSDGAGPDCSDNLDSSKILITSDPLLADTNENGVNDFDEAKTCQDPGKILKLKVTSNLNPKPDSDYPGLADQSETVLLEVDTTGSTVMESDLRYHWSLVYGSDTTLEPADMPLLTNSRSLVIPAANLLGLQHWQVEVTQVDGNQDVLAQEIFDVQFFVVKNKARARFVDIQNDEAGDGSWNNPWNNAKDAIRSLKNPNSMDMYVNGLAAITYQETIEIAESNSLFAGFDNWKMTEGQWLELKSHFTPAMSVALGNHSSEIYGVKLLQTKSSQASDNDHVKAMKINGSDGSKLSLVNSAIYATDAFTADGQDPRGISNYAISLEGAANLFMLKSTAVAGAATDGMWGLSGAYQAPGGGLKGGRSSSDWDTRKGQGNQVPWSNSQCDRHVRDTVVDNGDHGRDGVDGNDAPPTAAATFTDAGYLAGHGFDGEDGQPGSGGFACWSDGSHGGDGGSAGKGGKAGQAGGGSFALWSAPYELPGKRRIELERSYFLSGQAGSGGTGGKGSVGGSGKNGEWINGDSVGGRGGKGGKGGDASHGRGGLTVPILLNINSDMTFDQGHLIGGQAGNRGTSLILYVVDESRTAIDFKNLNESIITCGTLISGDLGGNMNIAGSNNDGAIVEDGATIKYCSPPNSGN</sequence>
<dbReference type="PANTHER" id="PTHR37467">
    <property type="entry name" value="EXPORTED CALCIUM-BINDING GLYCOPROTEIN-RELATED"/>
    <property type="match status" value="1"/>
</dbReference>
<dbReference type="RefSeq" id="WP_376866384.1">
    <property type="nucleotide sequence ID" value="NZ_JBHRYB010000008.1"/>
</dbReference>
<evidence type="ECO:0000256" key="4">
    <source>
        <dbReference type="ARBA" id="ARBA00022837"/>
    </source>
</evidence>
<feature type="region of interest" description="Disordered" evidence="5">
    <location>
        <begin position="582"/>
        <end position="601"/>
    </location>
</feature>
<dbReference type="InterPro" id="IPR053180">
    <property type="entry name" value="Ca-binding_acidic-repeat"/>
</dbReference>
<evidence type="ECO:0008006" key="8">
    <source>
        <dbReference type="Google" id="ProtNLM"/>
    </source>
</evidence>
<evidence type="ECO:0000256" key="5">
    <source>
        <dbReference type="SAM" id="MobiDB-lite"/>
    </source>
</evidence>
<dbReference type="Pfam" id="PF18884">
    <property type="entry name" value="TSP3_bac"/>
    <property type="match status" value="2"/>
</dbReference>
<evidence type="ECO:0000256" key="3">
    <source>
        <dbReference type="ARBA" id="ARBA00022729"/>
    </source>
</evidence>
<keyword evidence="3" id="KW-0732">Signal</keyword>
<dbReference type="SUPFAM" id="SSF103647">
    <property type="entry name" value="TSP type-3 repeat"/>
    <property type="match status" value="1"/>
</dbReference>
<feature type="compositionally biased region" description="Gly residues" evidence="5">
    <location>
        <begin position="1108"/>
        <end position="1124"/>
    </location>
</feature>
<feature type="region of interest" description="Disordered" evidence="5">
    <location>
        <begin position="968"/>
        <end position="1025"/>
    </location>
</feature>
<keyword evidence="4" id="KW-0106">Calcium</keyword>
<keyword evidence="2" id="KW-0964">Secreted</keyword>
<evidence type="ECO:0000313" key="6">
    <source>
        <dbReference type="EMBL" id="MFC3680421.1"/>
    </source>
</evidence>
<evidence type="ECO:0000256" key="2">
    <source>
        <dbReference type="ARBA" id="ARBA00022525"/>
    </source>
</evidence>
<gene>
    <name evidence="6" type="ORF">ACFOMG_09965</name>
</gene>
<name>A0ABV7VUK9_9GAMM</name>
<organism evidence="6 7">
    <name type="scientific">Bacterioplanoides pacificum</name>
    <dbReference type="NCBI Taxonomy" id="1171596"/>
    <lineage>
        <taxon>Bacteria</taxon>
        <taxon>Pseudomonadati</taxon>
        <taxon>Pseudomonadota</taxon>
        <taxon>Gammaproteobacteria</taxon>
        <taxon>Oceanospirillales</taxon>
        <taxon>Oceanospirillaceae</taxon>
        <taxon>Bacterioplanoides</taxon>
    </lineage>
</organism>
<proteinExistence type="predicted"/>